<reference evidence="1 2" key="2">
    <citation type="journal article" date="2022" name="Mol. Ecol. Resour.">
        <title>The genomes of chicory, endive, great burdock and yacon provide insights into Asteraceae paleo-polyploidization history and plant inulin production.</title>
        <authorList>
            <person name="Fan W."/>
            <person name="Wang S."/>
            <person name="Wang H."/>
            <person name="Wang A."/>
            <person name="Jiang F."/>
            <person name="Liu H."/>
            <person name="Zhao H."/>
            <person name="Xu D."/>
            <person name="Zhang Y."/>
        </authorList>
    </citation>
    <scope>NUCLEOTIDE SEQUENCE [LARGE SCALE GENOMIC DNA]</scope>
    <source>
        <strain evidence="2">cv. Yunnan</strain>
        <tissue evidence="1">Leaves</tissue>
    </source>
</reference>
<keyword evidence="2" id="KW-1185">Reference proteome</keyword>
<gene>
    <name evidence="1" type="ORF">L1987_46172</name>
</gene>
<evidence type="ECO:0000313" key="1">
    <source>
        <dbReference type="EMBL" id="KAI3776391.1"/>
    </source>
</evidence>
<name>A0ACB9FZJ0_9ASTR</name>
<proteinExistence type="predicted"/>
<dbReference type="EMBL" id="CM042032">
    <property type="protein sequence ID" value="KAI3776391.1"/>
    <property type="molecule type" value="Genomic_DNA"/>
</dbReference>
<evidence type="ECO:0000313" key="2">
    <source>
        <dbReference type="Proteomes" id="UP001056120"/>
    </source>
</evidence>
<dbReference type="Proteomes" id="UP001056120">
    <property type="component" value="Linkage Group LG15"/>
</dbReference>
<accession>A0ACB9FZJ0</accession>
<sequence>MQRTNIRSCYVQFVEKLENVNDYAWGAALLAFLYYGLHNPEKKSGDGNLWALLCFFCIRIPKLREAIGFQIPSENLQAPLLITYMEMEKVS</sequence>
<organism evidence="1 2">
    <name type="scientific">Smallanthus sonchifolius</name>
    <dbReference type="NCBI Taxonomy" id="185202"/>
    <lineage>
        <taxon>Eukaryota</taxon>
        <taxon>Viridiplantae</taxon>
        <taxon>Streptophyta</taxon>
        <taxon>Embryophyta</taxon>
        <taxon>Tracheophyta</taxon>
        <taxon>Spermatophyta</taxon>
        <taxon>Magnoliopsida</taxon>
        <taxon>eudicotyledons</taxon>
        <taxon>Gunneridae</taxon>
        <taxon>Pentapetalae</taxon>
        <taxon>asterids</taxon>
        <taxon>campanulids</taxon>
        <taxon>Asterales</taxon>
        <taxon>Asteraceae</taxon>
        <taxon>Asteroideae</taxon>
        <taxon>Heliantheae alliance</taxon>
        <taxon>Millerieae</taxon>
        <taxon>Smallanthus</taxon>
    </lineage>
</organism>
<reference evidence="2" key="1">
    <citation type="journal article" date="2022" name="Mol. Ecol. Resour.">
        <title>The genomes of chicory, endive, great burdock and yacon provide insights into Asteraceae palaeo-polyploidization history and plant inulin production.</title>
        <authorList>
            <person name="Fan W."/>
            <person name="Wang S."/>
            <person name="Wang H."/>
            <person name="Wang A."/>
            <person name="Jiang F."/>
            <person name="Liu H."/>
            <person name="Zhao H."/>
            <person name="Xu D."/>
            <person name="Zhang Y."/>
        </authorList>
    </citation>
    <scope>NUCLEOTIDE SEQUENCE [LARGE SCALE GENOMIC DNA]</scope>
    <source>
        <strain evidence="2">cv. Yunnan</strain>
    </source>
</reference>
<comment type="caution">
    <text evidence="1">The sequence shown here is derived from an EMBL/GenBank/DDBJ whole genome shotgun (WGS) entry which is preliminary data.</text>
</comment>
<protein>
    <submittedName>
        <fullName evidence="1">Uncharacterized protein</fullName>
    </submittedName>
</protein>